<dbReference type="Gene3D" id="3.40.50.300">
    <property type="entry name" value="P-loop containing nucleotide triphosphate hydrolases"/>
    <property type="match status" value="1"/>
</dbReference>
<evidence type="ECO:0000259" key="1">
    <source>
        <dbReference type="PROSITE" id="PS51192"/>
    </source>
</evidence>
<dbReference type="OrthoDB" id="5600252at2759"/>
<dbReference type="Proteomes" id="UP000001058">
    <property type="component" value="Unassembled WGS sequence"/>
</dbReference>
<evidence type="ECO:0000313" key="2">
    <source>
        <dbReference type="EMBL" id="EFJ42065.1"/>
    </source>
</evidence>
<evidence type="ECO:0000313" key="3">
    <source>
        <dbReference type="Proteomes" id="UP000001058"/>
    </source>
</evidence>
<dbReference type="PANTHER" id="PTHR18934:SF145">
    <property type="entry name" value="ATP-DEPENDENT RNA HELICASE DHX57-RELATED"/>
    <property type="match status" value="1"/>
</dbReference>
<dbReference type="PROSITE" id="PS51192">
    <property type="entry name" value="HELICASE_ATP_BIND_1"/>
    <property type="match status" value="1"/>
</dbReference>
<dbReference type="STRING" id="3068.D8UE49"/>
<dbReference type="SUPFAM" id="SSF52540">
    <property type="entry name" value="P-loop containing nucleoside triphosphate hydrolases"/>
    <property type="match status" value="1"/>
</dbReference>
<dbReference type="CDD" id="cd17917">
    <property type="entry name" value="DEXHc_RHA-like"/>
    <property type="match status" value="1"/>
</dbReference>
<feature type="non-terminal residue" evidence="2">
    <location>
        <position position="1"/>
    </location>
</feature>
<proteinExistence type="predicted"/>
<sequence>LLRLLGQHDVVVVSGATGCGKSTQVPQYILEDAIAAGEGAKCNIVVTQPRRISALGLASRVASERGEAVGGVVGYSVRLEHRTSAATRLTFVTTGILLRRLLSDPDLQDATHIVLDEVHERSIEIDLLLLLLRDVL</sequence>
<dbReference type="GO" id="GO:0005524">
    <property type="term" value="F:ATP binding"/>
    <property type="evidence" value="ECO:0007669"/>
    <property type="project" value="InterPro"/>
</dbReference>
<dbReference type="KEGG" id="vcn:VOLCADRAFT_35438"/>
<gene>
    <name evidence="2" type="ORF">VOLCADRAFT_35438</name>
</gene>
<dbReference type="EMBL" id="GL378387">
    <property type="protein sequence ID" value="EFJ42065.1"/>
    <property type="molecule type" value="Genomic_DNA"/>
</dbReference>
<organism evidence="3">
    <name type="scientific">Volvox carteri f. nagariensis</name>
    <dbReference type="NCBI Taxonomy" id="3068"/>
    <lineage>
        <taxon>Eukaryota</taxon>
        <taxon>Viridiplantae</taxon>
        <taxon>Chlorophyta</taxon>
        <taxon>core chlorophytes</taxon>
        <taxon>Chlorophyceae</taxon>
        <taxon>CS clade</taxon>
        <taxon>Chlamydomonadales</taxon>
        <taxon>Volvocaceae</taxon>
        <taxon>Volvox</taxon>
    </lineage>
</organism>
<dbReference type="GO" id="GO:0003723">
    <property type="term" value="F:RNA binding"/>
    <property type="evidence" value="ECO:0007669"/>
    <property type="project" value="TreeGrafter"/>
</dbReference>
<dbReference type="GeneID" id="9622710"/>
<protein>
    <recommendedName>
        <fullName evidence="1">Helicase ATP-binding domain-containing protein</fullName>
    </recommendedName>
</protein>
<dbReference type="Pfam" id="PF00270">
    <property type="entry name" value="DEAD"/>
    <property type="match status" value="1"/>
</dbReference>
<dbReference type="GO" id="GO:0004386">
    <property type="term" value="F:helicase activity"/>
    <property type="evidence" value="ECO:0007669"/>
    <property type="project" value="TreeGrafter"/>
</dbReference>
<keyword evidence="3" id="KW-1185">Reference proteome</keyword>
<name>D8UE49_VOLCA</name>
<dbReference type="AlphaFoldDB" id="D8UE49"/>
<dbReference type="eggNOG" id="KOG0920">
    <property type="taxonomic scope" value="Eukaryota"/>
</dbReference>
<dbReference type="RefSeq" id="XP_002956940.1">
    <property type="nucleotide sequence ID" value="XM_002956894.1"/>
</dbReference>
<dbReference type="InterPro" id="IPR027417">
    <property type="entry name" value="P-loop_NTPase"/>
</dbReference>
<feature type="domain" description="Helicase ATP-binding" evidence="1">
    <location>
        <begin position="2"/>
        <end position="130"/>
    </location>
</feature>
<dbReference type="PANTHER" id="PTHR18934">
    <property type="entry name" value="ATP-DEPENDENT RNA HELICASE"/>
    <property type="match status" value="1"/>
</dbReference>
<dbReference type="InParanoid" id="D8UE49"/>
<dbReference type="InterPro" id="IPR014001">
    <property type="entry name" value="Helicase_ATP-bd"/>
</dbReference>
<feature type="non-terminal residue" evidence="2">
    <location>
        <position position="136"/>
    </location>
</feature>
<dbReference type="InterPro" id="IPR011545">
    <property type="entry name" value="DEAD/DEAH_box_helicase_dom"/>
</dbReference>
<accession>D8UE49</accession>
<reference evidence="2 3" key="1">
    <citation type="journal article" date="2010" name="Science">
        <title>Genomic analysis of organismal complexity in the multicellular green alga Volvox carteri.</title>
        <authorList>
            <person name="Prochnik S.E."/>
            <person name="Umen J."/>
            <person name="Nedelcu A.M."/>
            <person name="Hallmann A."/>
            <person name="Miller S.M."/>
            <person name="Nishii I."/>
            <person name="Ferris P."/>
            <person name="Kuo A."/>
            <person name="Mitros T."/>
            <person name="Fritz-Laylin L.K."/>
            <person name="Hellsten U."/>
            <person name="Chapman J."/>
            <person name="Simakov O."/>
            <person name="Rensing S.A."/>
            <person name="Terry A."/>
            <person name="Pangilinan J."/>
            <person name="Kapitonov V."/>
            <person name="Jurka J."/>
            <person name="Salamov A."/>
            <person name="Shapiro H."/>
            <person name="Schmutz J."/>
            <person name="Grimwood J."/>
            <person name="Lindquist E."/>
            <person name="Lucas S."/>
            <person name="Grigoriev I.V."/>
            <person name="Schmitt R."/>
            <person name="Kirk D."/>
            <person name="Rokhsar D.S."/>
        </authorList>
    </citation>
    <scope>NUCLEOTIDE SEQUENCE [LARGE SCALE GENOMIC DNA]</scope>
    <source>
        <strain evidence="3">f. Nagariensis / Eve</strain>
    </source>
</reference>